<dbReference type="AlphaFoldDB" id="A0A6J4KZI1"/>
<evidence type="ECO:0000313" key="1">
    <source>
        <dbReference type="EMBL" id="CAA9318378.1"/>
    </source>
</evidence>
<proteinExistence type="predicted"/>
<protein>
    <submittedName>
        <fullName evidence="1">Uncharacterized protein</fullName>
    </submittedName>
</protein>
<accession>A0A6J4KZI1</accession>
<organism evidence="1">
    <name type="scientific">uncultured Microvirga sp</name>
    <dbReference type="NCBI Taxonomy" id="412392"/>
    <lineage>
        <taxon>Bacteria</taxon>
        <taxon>Pseudomonadati</taxon>
        <taxon>Pseudomonadota</taxon>
        <taxon>Alphaproteobacteria</taxon>
        <taxon>Hyphomicrobiales</taxon>
        <taxon>Methylobacteriaceae</taxon>
        <taxon>Microvirga</taxon>
        <taxon>environmental samples</taxon>
    </lineage>
</organism>
<feature type="non-terminal residue" evidence="1">
    <location>
        <position position="34"/>
    </location>
</feature>
<dbReference type="PROSITE" id="PS51257">
    <property type="entry name" value="PROKAR_LIPOPROTEIN"/>
    <property type="match status" value="1"/>
</dbReference>
<sequence length="34" mass="3287">MIVQKIVSKARGIGVVAAAVLACSAVSFAQGSGP</sequence>
<reference evidence="1" key="1">
    <citation type="submission" date="2020-02" db="EMBL/GenBank/DDBJ databases">
        <authorList>
            <person name="Meier V. D."/>
        </authorList>
    </citation>
    <scope>NUCLEOTIDE SEQUENCE</scope>
    <source>
        <strain evidence="1">AVDCRST_MAG90</strain>
    </source>
</reference>
<dbReference type="EMBL" id="CADCUC010000169">
    <property type="protein sequence ID" value="CAA9318378.1"/>
    <property type="molecule type" value="Genomic_DNA"/>
</dbReference>
<name>A0A6J4KZI1_9HYPH</name>
<gene>
    <name evidence="1" type="ORF">AVDCRST_MAG90-884</name>
</gene>